<evidence type="ECO:0000313" key="2">
    <source>
        <dbReference type="Proteomes" id="UP000291144"/>
    </source>
</evidence>
<dbReference type="SUPFAM" id="SSF49785">
    <property type="entry name" value="Galactose-binding domain-like"/>
    <property type="match status" value="1"/>
</dbReference>
<dbReference type="InterPro" id="IPR053161">
    <property type="entry name" value="Ulvan_degrading_GH"/>
</dbReference>
<evidence type="ECO:0000313" key="1">
    <source>
        <dbReference type="EMBL" id="TCC59385.1"/>
    </source>
</evidence>
<dbReference type="AlphaFoldDB" id="A0A4R0KTP1"/>
<protein>
    <recommendedName>
        <fullName evidence="3">Glycoside hydrolase</fullName>
    </recommendedName>
</protein>
<dbReference type="OrthoDB" id="9761519at2"/>
<dbReference type="Proteomes" id="UP000291144">
    <property type="component" value="Unassembled WGS sequence"/>
</dbReference>
<reference evidence="1 2" key="1">
    <citation type="submission" date="2019-02" db="EMBL/GenBank/DDBJ databases">
        <title>Kribbella capetownensis sp. nov. and Kribbella speibonae sp. nov., isolated from soil.</title>
        <authorList>
            <person name="Curtis S.M."/>
            <person name="Norton I."/>
            <person name="Everest G.J."/>
            <person name="Meyers P.R."/>
        </authorList>
    </citation>
    <scope>NUCLEOTIDE SEQUENCE [LARGE SCALE GENOMIC DNA]</scope>
    <source>
        <strain evidence="1 2">NRRL B-24813</strain>
    </source>
</reference>
<accession>A0A4R0KTP1</accession>
<sequence length="1270" mass="137487">MALPERLASVLTDPPRAFSPAPLWWWSGEPLDPARLRWQLERFVEGGVYQLVVMNLAPAGTDHGCDADDPPFFSERWWEIFLGVCDDAESLGVSLWFYDQLGFSGADIQARLVARQPAFAGRRLQRLTVTGTGRLVLRCPAGGRVLAAVLGSEPVPVVDGVAECDASSESRLSLFYETDHGFDYLSPSACAALLDQVHGEFERRLGDRLGQVVVGSFQDELPSVPTWSADFAEQFVARYGYDLRDHLAALWDLDVPDGARVRRDYHALRSLLAEEAFFRPLHEWHEKHGLIVGCDQQDPARAGRPVEGVELYADYARTHRWFSAPGSDHHGDARIHSSLAHLYDRPRTWIEAFHSTGWGGTLEETFDWLLPWLRTGATLYNPHAVYYTTRAGWWEWAPPATDWRQPYWRHHRSFADAVTRLCAALSLGRHVCDVAVLFPTVTAQSDTSLSGPGPAAVRAQETYRELIGDATWFAPVPGVLDRARIDADVIDDDSLAGAEVGEGPRLLVASECYSAVVLPAATVSEDAVSERLSEFVLAGGLVVAVGTVPSGLPEGVVLVATAAEVPGELGRLQRRVEADVPVLAREVDDALVVFITPTEWSATEIAGPPVGRGISHEWASVGYTFDPGRYRREVVVQVRDVPGPPLLVDPFGGEPRALAYKTVGDLTEVAVPFDAGPAALLVFASGNPVAALDAPLVREVETLAGDWDVTLIPTLDNQWGDFAWPASPSSGSVVERWALEHRVEGSDSDDWRPAHATFGPHGLIDGRPIEYSEKLGIHKDPIHHHALGPKGHVPEDFLDFGTVTAGDTVTFAAAFTVDALETAVVVGAAAAKELLIDGNPVPIDDFGGHFASGAVSLAAGQHHLELRLTPEVDLHLRANIAFVSELTSYRRPDWIAVAEPPEPGTAIRYTTTVVPGDCSELTLTAWGSAKLLVNGAEVGRQGGFMPYERTTPRVRRYDASSALHPGANTIAVEVTQPTPILVDGLAISDHDWNAEIADAVVPTIRRRPQHRALADLYLTRRPHPLPAASWLDGTPTTTLESSTVVPVTFAVPRSAPERIEHLRFNLPPGTTHLELDVLGEAVLTVDGTELATTTNPPAFVPTATAYPDLAVPTITGHLDVAVPAGSRVGWLTVLTQPGFEAGAALAGPIRAHVGPGRMSLGNWEDQGLSEYSGGVRYTRELHIPEARDLQLDLGRVRGTAEVFLDGVSAGTRFCAPYTYNLPATPAGPHTLTIEVFNTLAPHLNATSPTHFIFPNQETSGLQGPITLKTT</sequence>
<organism evidence="1 2">
    <name type="scientific">Kribbella pittospori</name>
    <dbReference type="NCBI Taxonomy" id="722689"/>
    <lineage>
        <taxon>Bacteria</taxon>
        <taxon>Bacillati</taxon>
        <taxon>Actinomycetota</taxon>
        <taxon>Actinomycetes</taxon>
        <taxon>Propionibacteriales</taxon>
        <taxon>Kribbellaceae</taxon>
        <taxon>Kribbella</taxon>
    </lineage>
</organism>
<comment type="caution">
    <text evidence="1">The sequence shown here is derived from an EMBL/GenBank/DDBJ whole genome shotgun (WGS) entry which is preliminary data.</text>
</comment>
<name>A0A4R0KTP1_9ACTN</name>
<dbReference type="InterPro" id="IPR008979">
    <property type="entry name" value="Galactose-bd-like_sf"/>
</dbReference>
<dbReference type="RefSeq" id="WP_131359650.1">
    <property type="nucleotide sequence ID" value="NZ_SJKB01000007.1"/>
</dbReference>
<dbReference type="Gene3D" id="2.60.120.260">
    <property type="entry name" value="Galactose-binding domain-like"/>
    <property type="match status" value="2"/>
</dbReference>
<keyword evidence="2" id="KW-1185">Reference proteome</keyword>
<dbReference type="PANTHER" id="PTHR36848">
    <property type="entry name" value="DNA-BINDING PROTEIN (PUTATIVE SECRETED PROTEIN)-RELATED"/>
    <property type="match status" value="1"/>
</dbReference>
<dbReference type="PANTHER" id="PTHR36848:SF2">
    <property type="entry name" value="SECRETED PROTEIN"/>
    <property type="match status" value="1"/>
</dbReference>
<gene>
    <name evidence="1" type="ORF">E0H73_22280</name>
</gene>
<evidence type="ECO:0008006" key="3">
    <source>
        <dbReference type="Google" id="ProtNLM"/>
    </source>
</evidence>
<dbReference type="EMBL" id="SJKB01000007">
    <property type="protein sequence ID" value="TCC59385.1"/>
    <property type="molecule type" value="Genomic_DNA"/>
</dbReference>
<proteinExistence type="predicted"/>
<dbReference type="CDD" id="cd03143">
    <property type="entry name" value="A4_beta-galactosidase_middle_domain"/>
    <property type="match status" value="1"/>
</dbReference>